<dbReference type="OrthoDB" id="9773828at2"/>
<evidence type="ECO:0000313" key="2">
    <source>
        <dbReference type="EMBL" id="OFI49045.1"/>
    </source>
</evidence>
<dbReference type="InterPro" id="IPR050523">
    <property type="entry name" value="AKR_Detox_Biosynth"/>
</dbReference>
<dbReference type="PANTHER" id="PTHR43364">
    <property type="entry name" value="NADH-SPECIFIC METHYLGLYOXAL REDUCTASE-RELATED"/>
    <property type="match status" value="1"/>
</dbReference>
<reference evidence="3" key="1">
    <citation type="submission" date="2016-09" db="EMBL/GenBank/DDBJ databases">
        <title>Draft genome sequence of a novel species of the family Streptococcaceae isolated from flowers.</title>
        <authorList>
            <person name="Chuah L.-O."/>
            <person name="Yap K.-P."/>
            <person name="Thong K.L."/>
            <person name="Liong M.T."/>
            <person name="Ahmad R."/>
            <person name="Rusul G."/>
        </authorList>
    </citation>
    <scope>NUCLEOTIDE SEQUENCE [LARGE SCALE GENOMIC DNA]</scope>
    <source>
        <strain evidence="3">DF1</strain>
    </source>
</reference>
<dbReference type="EMBL" id="MKIR01000022">
    <property type="protein sequence ID" value="OFI49045.1"/>
    <property type="molecule type" value="Genomic_DNA"/>
</dbReference>
<dbReference type="RefSeq" id="WP_070792702.1">
    <property type="nucleotide sequence ID" value="NZ_MKIR01000022.1"/>
</dbReference>
<dbReference type="Proteomes" id="UP000178622">
    <property type="component" value="Unassembled WGS sequence"/>
</dbReference>
<keyword evidence="3" id="KW-1185">Reference proteome</keyword>
<sequence length="305" mass="34700">MKKINIRNTDLEVSNLILGCMRINQEGRNPQKVIETAYDNGINFFDHADIYGRGECESIFAEAFAKTNINRSEIYLQSKLGIIPGIMFDQSKEHILNSTDKILNRLNTDYLDTLLIHRPDVFVEPEEVAEAFYILKKSGKVKYFGVSNHKKSQIELLKTAVKEPLVINQLQFGLKHTEMLDSGLNVNMHNDASVDHDDSIWDYSRIEGMTIQAWSPFQYGHFEGIFIGNEKFPDLNKKLFEVAEKHNTTPTAIAYAWINSHPANVQTIIGTMNSERIKEIAAASDIVLTRKEWYSLYTAAGNVLP</sequence>
<gene>
    <name evidence="2" type="ORF">BG261_05125</name>
</gene>
<protein>
    <submittedName>
        <fullName evidence="2">Aldo/keto reductase</fullName>
    </submittedName>
</protein>
<dbReference type="AlphaFoldDB" id="A0A1E8GLB7"/>
<comment type="caution">
    <text evidence="2">The sequence shown here is derived from an EMBL/GenBank/DDBJ whole genome shotgun (WGS) entry which is preliminary data.</text>
</comment>
<dbReference type="Pfam" id="PF00248">
    <property type="entry name" value="Aldo_ket_red"/>
    <property type="match status" value="1"/>
</dbReference>
<evidence type="ECO:0000259" key="1">
    <source>
        <dbReference type="Pfam" id="PF00248"/>
    </source>
</evidence>
<dbReference type="SUPFAM" id="SSF51430">
    <property type="entry name" value="NAD(P)-linked oxidoreductase"/>
    <property type="match status" value="1"/>
</dbReference>
<proteinExistence type="predicted"/>
<accession>A0A1E8GLB7</accession>
<evidence type="ECO:0000313" key="3">
    <source>
        <dbReference type="Proteomes" id="UP000178622"/>
    </source>
</evidence>
<dbReference type="PANTHER" id="PTHR43364:SF1">
    <property type="entry name" value="OXIDOREDUCTASE YDHF"/>
    <property type="match status" value="1"/>
</dbReference>
<dbReference type="InterPro" id="IPR023210">
    <property type="entry name" value="NADP_OxRdtase_dom"/>
</dbReference>
<dbReference type="Gene3D" id="3.20.20.100">
    <property type="entry name" value="NADP-dependent oxidoreductase domain"/>
    <property type="match status" value="1"/>
</dbReference>
<dbReference type="STRING" id="1859473.BG261_05125"/>
<dbReference type="InterPro" id="IPR036812">
    <property type="entry name" value="NAD(P)_OxRdtase_dom_sf"/>
</dbReference>
<dbReference type="CDD" id="cd19092">
    <property type="entry name" value="AKR_BsYcsN_EcYdhF-like"/>
    <property type="match status" value="1"/>
</dbReference>
<feature type="domain" description="NADP-dependent oxidoreductase" evidence="1">
    <location>
        <begin position="16"/>
        <end position="294"/>
    </location>
</feature>
<dbReference type="GO" id="GO:0005829">
    <property type="term" value="C:cytosol"/>
    <property type="evidence" value="ECO:0007669"/>
    <property type="project" value="TreeGrafter"/>
</dbReference>
<organism evidence="2 3">
    <name type="scientific">Floricoccus tropicus</name>
    <dbReference type="NCBI Taxonomy" id="1859473"/>
    <lineage>
        <taxon>Bacteria</taxon>
        <taxon>Bacillati</taxon>
        <taxon>Bacillota</taxon>
        <taxon>Bacilli</taxon>
        <taxon>Lactobacillales</taxon>
        <taxon>Streptococcaceae</taxon>
        <taxon>Floricoccus</taxon>
    </lineage>
</organism>
<name>A0A1E8GLB7_9LACT</name>